<dbReference type="PIRSF" id="PIRSF039087">
    <property type="entry name" value="L10E"/>
    <property type="match status" value="1"/>
</dbReference>
<dbReference type="InterPro" id="IPR050323">
    <property type="entry name" value="Ribosomal_protein_uL10"/>
</dbReference>
<dbReference type="InterPro" id="IPR043141">
    <property type="entry name" value="Ribosomal_uL10-like_sf"/>
</dbReference>
<evidence type="ECO:0000256" key="3">
    <source>
        <dbReference type="ARBA" id="ARBA00023274"/>
    </source>
</evidence>
<evidence type="ECO:0000256" key="1">
    <source>
        <dbReference type="ARBA" id="ARBA00008889"/>
    </source>
</evidence>
<dbReference type="Pfam" id="PF00428">
    <property type="entry name" value="Ribosomal_60s"/>
    <property type="match status" value="1"/>
</dbReference>
<evidence type="ECO:0000256" key="2">
    <source>
        <dbReference type="ARBA" id="ARBA00022980"/>
    </source>
</evidence>
<dbReference type="Gene3D" id="3.90.105.20">
    <property type="match status" value="1"/>
</dbReference>
<dbReference type="PANTHER" id="PTHR45699">
    <property type="entry name" value="60S ACIDIC RIBOSOMAL PROTEIN P0"/>
    <property type="match status" value="1"/>
</dbReference>
<accession>A0A192ZIH4</accession>
<dbReference type="InterPro" id="IPR040637">
    <property type="entry name" value="Ribosomal_uL10-like_insert"/>
</dbReference>
<dbReference type="FunFam" id="3.90.105.20:FF:000001">
    <property type="entry name" value="60S acidic ribosomal protein P0"/>
    <property type="match status" value="1"/>
</dbReference>
<proteinExistence type="evidence at transcript level"/>
<dbReference type="PANTHER" id="PTHR45699:SF3">
    <property type="entry name" value="LARGE RIBOSOMAL SUBUNIT PROTEIN UL10"/>
    <property type="match status" value="1"/>
</dbReference>
<dbReference type="InterPro" id="IPR001790">
    <property type="entry name" value="Ribosomal_uL10"/>
</dbReference>
<dbReference type="InterPro" id="IPR043164">
    <property type="entry name" value="Ribosomal_uL10-like_insert_sf"/>
</dbReference>
<dbReference type="SUPFAM" id="SSF160369">
    <property type="entry name" value="Ribosomal protein L10-like"/>
    <property type="match status" value="1"/>
</dbReference>
<evidence type="ECO:0000256" key="5">
    <source>
        <dbReference type="SAM" id="MobiDB-lite"/>
    </source>
</evidence>
<sequence>MVVSEKKKLYGQRVVELLESHSRILLVGADNVGSKQFQNIRRALRGKATVLMGKNTLIRKIMKGQVKKMPFLNKLMPYIVGNIGLVFINEGTPINEVRDVILQNKEDAPARAGAISPCEVVIPPMNTGLEPTKTSFFQALNISTKITRGTVEIINPVNLLNVGDKVGNSEAMLLQMLNINPFKYGLSVELVCDEGELYDPEVLDMTDDDYIRMFQQGVGNVCAVSLATDVPTEPAIPHLISAGFRNVLGVCVEIDYDIPAAETIKAFLADPTAFAVAAPVEVKEEKVEEAAPQEEEEEESDDDMGFGLFD</sequence>
<comment type="similarity">
    <text evidence="1 4">Belongs to the universal ribosomal protein uL10 family.</text>
</comment>
<dbReference type="Pfam" id="PF00466">
    <property type="entry name" value="Ribosomal_L10"/>
    <property type="match status" value="1"/>
</dbReference>
<dbReference type="GO" id="GO:0002181">
    <property type="term" value="P:cytoplasmic translation"/>
    <property type="evidence" value="ECO:0007669"/>
    <property type="project" value="TreeGrafter"/>
</dbReference>
<dbReference type="AlphaFoldDB" id="A0A192ZIH4"/>
<evidence type="ECO:0000313" key="7">
    <source>
        <dbReference type="EMBL" id="ANM86210.1"/>
    </source>
</evidence>
<keyword evidence="2 4" id="KW-0689">Ribosomal protein</keyword>
<keyword evidence="3 4" id="KW-0687">Ribonucleoprotein</keyword>
<dbReference type="Gene3D" id="3.30.70.1730">
    <property type="match status" value="1"/>
</dbReference>
<protein>
    <recommendedName>
        <fullName evidence="4">60S acidic ribosomal protein P0</fullName>
    </recommendedName>
</protein>
<name>A0A192ZIH4_9EUKA</name>
<dbReference type="GO" id="GO:0022625">
    <property type="term" value="C:cytosolic large ribosomal subunit"/>
    <property type="evidence" value="ECO:0007669"/>
    <property type="project" value="TreeGrafter"/>
</dbReference>
<dbReference type="CDD" id="cd05795">
    <property type="entry name" value="Ribosomal_P0_L10e"/>
    <property type="match status" value="1"/>
</dbReference>
<gene>
    <name evidence="7" type="primary">rppO</name>
</gene>
<comment type="function">
    <text evidence="4">Ribosomal protein P0 is the functional equivalent of E.coli protein L10.</text>
</comment>
<organism evidence="7">
    <name type="scientific">Stygiella incarcerata</name>
    <dbReference type="NCBI Taxonomy" id="1712417"/>
    <lineage>
        <taxon>Eukaryota</taxon>
        <taxon>Discoba</taxon>
        <taxon>Jakobida</taxon>
        <taxon>Andalucina</taxon>
        <taxon>Stygiellidae</taxon>
        <taxon>Stygiella</taxon>
    </lineage>
</organism>
<evidence type="ECO:0000256" key="4">
    <source>
        <dbReference type="PIRNR" id="PIRNR039087"/>
    </source>
</evidence>
<dbReference type="GO" id="GO:0000027">
    <property type="term" value="P:ribosomal large subunit assembly"/>
    <property type="evidence" value="ECO:0007669"/>
    <property type="project" value="TreeGrafter"/>
</dbReference>
<feature type="region of interest" description="Disordered" evidence="5">
    <location>
        <begin position="282"/>
        <end position="310"/>
    </location>
</feature>
<feature type="compositionally biased region" description="Acidic residues" evidence="5">
    <location>
        <begin position="291"/>
        <end position="304"/>
    </location>
</feature>
<reference evidence="7" key="1">
    <citation type="submission" date="2016-05" db="EMBL/GenBank/DDBJ databases">
        <title>Novel hydrogenosomes in the microaerophilic jakobid Stygiella incarcerata.</title>
        <authorList>
            <person name="Leger M.M."/>
            <person name="Eme L."/>
            <person name="Hug L.A."/>
            <person name="Roger A.J."/>
        </authorList>
    </citation>
    <scope>NUCLEOTIDE SEQUENCE</scope>
</reference>
<dbReference type="GO" id="GO:0070180">
    <property type="term" value="F:large ribosomal subunit rRNA binding"/>
    <property type="evidence" value="ECO:0007669"/>
    <property type="project" value="TreeGrafter"/>
</dbReference>
<evidence type="ECO:0000259" key="6">
    <source>
        <dbReference type="Pfam" id="PF17777"/>
    </source>
</evidence>
<feature type="domain" description="Large ribosomal subunit protein uL10-like insertion" evidence="6">
    <location>
        <begin position="110"/>
        <end position="179"/>
    </location>
</feature>
<dbReference type="InterPro" id="IPR030670">
    <property type="entry name" value="uL10_eukaryotes"/>
</dbReference>
<dbReference type="EMBL" id="KX235481">
    <property type="protein sequence ID" value="ANM86210.1"/>
    <property type="molecule type" value="mRNA"/>
</dbReference>
<dbReference type="Pfam" id="PF17777">
    <property type="entry name" value="RL10P_insert"/>
    <property type="match status" value="1"/>
</dbReference>
<dbReference type="GO" id="GO:0003735">
    <property type="term" value="F:structural constituent of ribosome"/>
    <property type="evidence" value="ECO:0007669"/>
    <property type="project" value="TreeGrafter"/>
</dbReference>